<dbReference type="PANTHER" id="PTHR42899">
    <property type="entry name" value="SPERMATOGENESIS-ASSOCIATED PROTEIN 20"/>
    <property type="match status" value="1"/>
</dbReference>
<dbReference type="SUPFAM" id="SSF48208">
    <property type="entry name" value="Six-hairpin glycosidases"/>
    <property type="match status" value="1"/>
</dbReference>
<dbReference type="Proteomes" id="UP000029736">
    <property type="component" value="Unassembled WGS sequence"/>
</dbReference>
<dbReference type="InterPro" id="IPR024705">
    <property type="entry name" value="Ssp411"/>
</dbReference>
<comment type="caution">
    <text evidence="2">The sequence shown here is derived from an EMBL/GenBank/DDBJ whole genome shotgun (WGS) entry which is preliminary data.</text>
</comment>
<feature type="domain" description="Spermatogenesis-associated protein 20-like TRX" evidence="1">
    <location>
        <begin position="1"/>
        <end position="162"/>
    </location>
</feature>
<proteinExistence type="predicted"/>
<dbReference type="PANTHER" id="PTHR42899:SF1">
    <property type="entry name" value="SPERMATOGENESIS-ASSOCIATED PROTEIN 20"/>
    <property type="match status" value="1"/>
</dbReference>
<dbReference type="GO" id="GO:0005975">
    <property type="term" value="P:carbohydrate metabolic process"/>
    <property type="evidence" value="ECO:0007669"/>
    <property type="project" value="InterPro"/>
</dbReference>
<gene>
    <name evidence="2" type="ORF">IX84_01965</name>
</gene>
<dbReference type="STRING" id="1524460.IX84_01965"/>
<dbReference type="CDD" id="cd02955">
    <property type="entry name" value="SSP411"/>
    <property type="match status" value="1"/>
</dbReference>
<name>A0A098SAK4_9BACT</name>
<reference evidence="2 3" key="1">
    <citation type="journal article" date="2014" name="Int. J. Syst. Evol. Microbiol.">
        <title>Phaeodactylibacter xiamenensis gen. nov., sp. nov., a member of the family Saprospiraceae isolated from the marine alga Phaeodactylum tricornutum.</title>
        <authorList>
            <person name="Chen Z.Jr."/>
            <person name="Lei X."/>
            <person name="Lai Q."/>
            <person name="Li Y."/>
            <person name="Zhang B."/>
            <person name="Zhang J."/>
            <person name="Zhang H."/>
            <person name="Yang L."/>
            <person name="Zheng W."/>
            <person name="Tian Y."/>
            <person name="Yu Z."/>
            <person name="Xu H.Jr."/>
            <person name="Zheng T."/>
        </authorList>
    </citation>
    <scope>NUCLEOTIDE SEQUENCE [LARGE SCALE GENOMIC DNA]</scope>
    <source>
        <strain evidence="2 3">KD52</strain>
    </source>
</reference>
<dbReference type="InterPro" id="IPR036249">
    <property type="entry name" value="Thioredoxin-like_sf"/>
</dbReference>
<dbReference type="InterPro" id="IPR012341">
    <property type="entry name" value="6hp_glycosidase-like_sf"/>
</dbReference>
<dbReference type="InterPro" id="IPR004879">
    <property type="entry name" value="Ssp411-like_TRX"/>
</dbReference>
<dbReference type="Gene3D" id="1.50.10.10">
    <property type="match status" value="1"/>
</dbReference>
<dbReference type="PIRSF" id="PIRSF006402">
    <property type="entry name" value="UCP006402_thioredoxin"/>
    <property type="match status" value="1"/>
</dbReference>
<organism evidence="2 3">
    <name type="scientific">Phaeodactylibacter xiamenensis</name>
    <dbReference type="NCBI Taxonomy" id="1524460"/>
    <lineage>
        <taxon>Bacteria</taxon>
        <taxon>Pseudomonadati</taxon>
        <taxon>Bacteroidota</taxon>
        <taxon>Saprospiria</taxon>
        <taxon>Saprospirales</taxon>
        <taxon>Haliscomenobacteraceae</taxon>
        <taxon>Phaeodactylibacter</taxon>
    </lineage>
</organism>
<dbReference type="RefSeq" id="WP_044216094.1">
    <property type="nucleotide sequence ID" value="NZ_JBKAGJ010000005.1"/>
</dbReference>
<protein>
    <recommendedName>
        <fullName evidence="1">Spermatogenesis-associated protein 20-like TRX domain-containing protein</fullName>
    </recommendedName>
</protein>
<dbReference type="InterPro" id="IPR008928">
    <property type="entry name" value="6-hairpin_glycosidase_sf"/>
</dbReference>
<evidence type="ECO:0000313" key="3">
    <source>
        <dbReference type="Proteomes" id="UP000029736"/>
    </source>
</evidence>
<dbReference type="EMBL" id="JPOS01000004">
    <property type="protein sequence ID" value="KGE89564.1"/>
    <property type="molecule type" value="Genomic_DNA"/>
</dbReference>
<dbReference type="Pfam" id="PF03190">
    <property type="entry name" value="Thioredox_DsbH"/>
    <property type="match status" value="1"/>
</dbReference>
<evidence type="ECO:0000313" key="2">
    <source>
        <dbReference type="EMBL" id="KGE89564.1"/>
    </source>
</evidence>
<evidence type="ECO:0000259" key="1">
    <source>
        <dbReference type="Pfam" id="PF03190"/>
    </source>
</evidence>
<dbReference type="OrthoDB" id="9762614at2"/>
<dbReference type="Gene3D" id="3.40.30.10">
    <property type="entry name" value="Glutaredoxin"/>
    <property type="match status" value="1"/>
</dbReference>
<accession>A0A098SAK4</accession>
<keyword evidence="3" id="KW-1185">Reference proteome</keyword>
<sequence length="683" mass="77487">MNRLRQETSPYLLQHANNPVHWYAWKPEAFEKAKAENKPILVSIGYSTCHWCHVMERESFEDDKVAAFMNEHFVNIKVDREERPDVDQIYMEVCQVINGSGGWPLNCFLLPDRRAYFAGTYYPPRPMHNRPSWIQVLQYMKDAFHDRYEEAEKQAGRLMDSVARSDTIFLKEDLLNVPSEELFSTGGPKAIYENLAQSFDRKHGGFGSAPKFPGTMGLRYLLEYAYLSGDEAPLQHFHFSLSQMIRGGIYDQLGGGFARYATDRKWLVPHFEKMLYDNALLAGLLADAHRHTPNPIYETTLRETLGWVKREMTSPEGGFYAALDADSEGEEGRFYVWSYEEVQELLGDDAEVFCSFYDITPGGNWEGTNILHRPVSNDDFCTARGQDPQALQATLAAGRMKLFNAREQRVRPGLDDKILLGWNAMMTTAYAKAYAAIGEQDYLDTAVANIQFLLDKFRQPDGVSFFHTYKEGMAQYDAFLDDYALLIEALIEVYQINLDTALLRQAGDLCRYLMDHFLDSGHNLFYFTGQSQEDIPLRRRELYDSATPSGNSTMAHNLHKLGLLLGKPVFSKLAVDMLRGVKTSVEQYPNSFGRWANALLYQSYPYYEIALVGQQAAAKAIHLQQSFIPNAVVMASATANEDWPLLAGRDTGGDTNIYVCQEYACKRPVDTVAAALELLNNNG</sequence>
<dbReference type="SUPFAM" id="SSF52833">
    <property type="entry name" value="Thioredoxin-like"/>
    <property type="match status" value="1"/>
</dbReference>
<dbReference type="AlphaFoldDB" id="A0A098SAK4"/>